<accession>A0A1B2CSB6</accession>
<dbReference type="EMBL" id="KU666537">
    <property type="protein sequence ID" value="ANY57533.1"/>
    <property type="molecule type" value="Genomic_DNA"/>
</dbReference>
<dbReference type="InterPro" id="IPR006997">
    <property type="entry name" value="Baculo_Y142"/>
</dbReference>
<sequence>MAITQDMLKYIFINSYFRITDDEPVLPRPVTQFLQGDYTDDDIRLYINYLADMNIKNILLDYSVDTFKYIMPQFRFVCDRDYNVDIVKHDYGKIFIRKNTPVFATNYFFDLPENFDIGIFSEYFVNKTEQVAVSNKHMISNGDSGVVFGPPYYDWSGLKVCKSNNLKALVRDEDFYRLYLIGEEMANYVMTKKIVPTAGKLRNYYKGTPLSVTRNREYIINSQSINTNSTNVLFSEFRKEFKNNVNSVTFIQRDYIYDATNFEPDLLEILQTDYVSNSSVVKSIRAFENYNVPNASHRLVIDRYGVHKYKKMLVGTKYVMPKTEPLVRFMLIPEDFLQIRHTLNAAYVPPLGLVIMAEFAFFGADKVVDFDPKRDLGVFVKLKDLKPGDVLYHIGGEYYLEETKFAINMIPMYIIVRSTSNVKGVKKLSQLKNGWVKNTLLNLFVI</sequence>
<evidence type="ECO:0000313" key="1">
    <source>
        <dbReference type="EMBL" id="ANY57533.1"/>
    </source>
</evidence>
<organism evidence="1">
    <name type="scientific">Plutella xylostella granulovirus</name>
    <dbReference type="NCBI Taxonomy" id="98383"/>
    <lineage>
        <taxon>Viruses</taxon>
        <taxon>Viruses incertae sedis</taxon>
        <taxon>Naldaviricetes</taxon>
        <taxon>Lefavirales</taxon>
        <taxon>Baculoviridae</taxon>
        <taxon>Betabaculovirus</taxon>
        <taxon>Betabaculovirus pluxylostellae</taxon>
    </lineage>
</organism>
<name>A0A1B2CSB6_9BBAC</name>
<proteinExistence type="predicted"/>
<reference evidence="1" key="1">
    <citation type="journal article" date="2016" name="Arch. Virol.">
        <title>The comparative analysis of complete genome sequences from two South African betabaculoviruses: Phthorimaea operculella granulovirus and Plutella xylostella granulovirus.</title>
        <authorList>
            <person name="Jukes M.D."/>
            <person name="Motsoeneng B.M."/>
            <person name="Knox C.M."/>
            <person name="Hill M.P."/>
            <person name="Moore S.D."/>
        </authorList>
    </citation>
    <scope>NUCLEOTIDE SEQUENCE</scope>
    <source>
        <strain evidence="1">SA</strain>
    </source>
</reference>
<gene>
    <name evidence="1" type="primary">PlxyGV014</name>
</gene>
<protein>
    <submittedName>
        <fullName evidence="1">PlxyGVORF14 protein</fullName>
    </submittedName>
</protein>
<dbReference type="Pfam" id="PF04913">
    <property type="entry name" value="Baculo_Y142"/>
    <property type="match status" value="1"/>
</dbReference>